<name>A0A226EFL3_FOLCA</name>
<reference evidence="5 6" key="1">
    <citation type="submission" date="2015-12" db="EMBL/GenBank/DDBJ databases">
        <title>The genome of Folsomia candida.</title>
        <authorList>
            <person name="Faddeeva A."/>
            <person name="Derks M.F."/>
            <person name="Anvar Y."/>
            <person name="Smit S."/>
            <person name="Van Straalen N."/>
            <person name="Roelofs D."/>
        </authorList>
    </citation>
    <scope>NUCLEOTIDE SEQUENCE [LARGE SCALE GENOMIC DNA]</scope>
    <source>
        <strain evidence="5 6">VU population</strain>
        <tissue evidence="5">Whole body</tissue>
    </source>
</reference>
<evidence type="ECO:0000256" key="1">
    <source>
        <dbReference type="RuleBase" id="RU361178"/>
    </source>
</evidence>
<evidence type="ECO:0000259" key="4">
    <source>
        <dbReference type="PROSITE" id="PS50822"/>
    </source>
</evidence>
<dbReference type="PROSITE" id="PS50822">
    <property type="entry name" value="PIWI"/>
    <property type="match status" value="1"/>
</dbReference>
<dbReference type="Proteomes" id="UP000198287">
    <property type="component" value="Unassembled WGS sequence"/>
</dbReference>
<feature type="domain" description="PAZ" evidence="3">
    <location>
        <begin position="223"/>
        <end position="332"/>
    </location>
</feature>
<dbReference type="InterPro" id="IPR036397">
    <property type="entry name" value="RNaseH_sf"/>
</dbReference>
<keyword evidence="6" id="KW-1185">Reference proteome</keyword>
<dbReference type="OMA" id="MFTSAIM"/>
<dbReference type="InterPro" id="IPR012337">
    <property type="entry name" value="RNaseH-like_sf"/>
</dbReference>
<dbReference type="GO" id="GO:0034587">
    <property type="term" value="P:piRNA processing"/>
    <property type="evidence" value="ECO:0007669"/>
    <property type="project" value="UniProtKB-ARBA"/>
</dbReference>
<feature type="region of interest" description="Disordered" evidence="2">
    <location>
        <begin position="1"/>
        <end position="49"/>
    </location>
</feature>
<evidence type="ECO:0000313" key="6">
    <source>
        <dbReference type="Proteomes" id="UP000198287"/>
    </source>
</evidence>
<feature type="domain" description="Piwi" evidence="4">
    <location>
        <begin position="503"/>
        <end position="796"/>
    </location>
</feature>
<dbReference type="Gene3D" id="2.170.260.10">
    <property type="entry name" value="paz domain"/>
    <property type="match status" value="1"/>
</dbReference>
<dbReference type="Gene3D" id="3.40.50.2300">
    <property type="match status" value="1"/>
</dbReference>
<evidence type="ECO:0000313" key="5">
    <source>
        <dbReference type="EMBL" id="OXA56332.1"/>
    </source>
</evidence>
<evidence type="ECO:0000259" key="3">
    <source>
        <dbReference type="PROSITE" id="PS50821"/>
    </source>
</evidence>
<dbReference type="InterPro" id="IPR003100">
    <property type="entry name" value="PAZ_dom"/>
</dbReference>
<sequence length="810" mass="91240">MEVRQRPVEQAQAQEHVGPPPPRREGYGFGRGYDHVRTRPDGLGKTGTSGTPQKLFANYFKFQMKKTIEFFLYKVTFSPEIETIGKRSKLLHTLDDQLGPYLFEGVQLFTTHIIPPEHMSLTASFPSHPEQEWTVTIQFIRPCDPGEPVVTQLYNVLVKSCQEIHGLTRLGQYYFDATQKIDILHHKLQLWPGFVTSIRQMEDDVLFNVDLTFKVCRTESVYTLIRSIRDSTRGDFRKECEAAIVGSTVMTIYNSRTYKITGINWDQRPTDTFEARVKGVLTQVSFLQYFKKKGLDIQPSQPMLVVGPTKRDIRRGHTGDKILPPDISYKTGIDNEMRRNFKLMKDLATHFHLPAQGRINQIVKFVRSMIENPLVGQYLLRWGARILGVPVDVQGRLLSQELIRFLDGRNYSPGDDADWTAALRNEKMFLAIPLIHWALMYPPRQSENIDALVTMMRQVSRQIGFQVSPPLPIRLNNDSRNEYVNQINAVVNSFSGQQADLAMVFIVLPHENSDIYAAVKVQCTIQRGIPSQCFLAKNTTSRNLRSICMKMLIQMNAKLGGQPWGLVNPLEGLMVIGFDVHHGTGRSYGALAATTSANLASYFSTVITLEQGNNMGGEIGAAMIKCLKAYGARNGVLPSRIIFYRDGVGDGQLRVVVDTEVEAIKSAMAEVYKNANQMYPKFTMIIVTRRINTRIFLATGDKNCVLNPLPGSVVDDVITCPEKYDFYLVAQTARQGTVSPVAFNVIYDTSGLSADQMQRFTFKVCHGYFNWTGTVAVPAPCQYARKLSMLTGTALLNEANTALLNNLHFL</sequence>
<dbReference type="Pfam" id="PF23278">
    <property type="entry name" value="Piwi_N"/>
    <property type="match status" value="1"/>
</dbReference>
<dbReference type="SMART" id="SM00950">
    <property type="entry name" value="Piwi"/>
    <property type="match status" value="1"/>
</dbReference>
<dbReference type="InterPro" id="IPR003165">
    <property type="entry name" value="Piwi"/>
</dbReference>
<gene>
    <name evidence="5" type="ORF">Fcan01_08626</name>
</gene>
<dbReference type="AlphaFoldDB" id="A0A226EFL3"/>
<protein>
    <submittedName>
        <fullName evidence="5">Protein piwi</fullName>
    </submittedName>
</protein>
<dbReference type="CDD" id="cd04658">
    <property type="entry name" value="Piwi_piwi-like_Euk"/>
    <property type="match status" value="1"/>
</dbReference>
<dbReference type="SUPFAM" id="SSF53098">
    <property type="entry name" value="Ribonuclease H-like"/>
    <property type="match status" value="1"/>
</dbReference>
<comment type="caution">
    <text evidence="5">The sequence shown here is derived from an EMBL/GenBank/DDBJ whole genome shotgun (WGS) entry which is preliminary data.</text>
</comment>
<accession>A0A226EFL3</accession>
<dbReference type="Pfam" id="PF02171">
    <property type="entry name" value="Piwi"/>
    <property type="match status" value="1"/>
</dbReference>
<dbReference type="PANTHER" id="PTHR22891">
    <property type="entry name" value="EUKARYOTIC TRANSLATION INITIATION FACTOR 2C"/>
    <property type="match status" value="1"/>
</dbReference>
<comment type="similarity">
    <text evidence="1">Belongs to the argonaute family.</text>
</comment>
<dbReference type="GO" id="GO:0003723">
    <property type="term" value="F:RNA binding"/>
    <property type="evidence" value="ECO:0007669"/>
    <property type="project" value="InterPro"/>
</dbReference>
<dbReference type="Pfam" id="PF08699">
    <property type="entry name" value="ArgoL1"/>
    <property type="match status" value="1"/>
</dbReference>
<evidence type="ECO:0000256" key="2">
    <source>
        <dbReference type="SAM" id="MobiDB-lite"/>
    </source>
</evidence>
<dbReference type="SMART" id="SM00949">
    <property type="entry name" value="PAZ"/>
    <property type="match status" value="1"/>
</dbReference>
<dbReference type="SUPFAM" id="SSF101690">
    <property type="entry name" value="PAZ domain"/>
    <property type="match status" value="1"/>
</dbReference>
<dbReference type="CDD" id="cd02845">
    <property type="entry name" value="PAZ_piwi_like"/>
    <property type="match status" value="1"/>
</dbReference>
<feature type="compositionally biased region" description="Basic and acidic residues" evidence="2">
    <location>
        <begin position="22"/>
        <end position="42"/>
    </location>
</feature>
<organism evidence="5 6">
    <name type="scientific">Folsomia candida</name>
    <name type="common">Springtail</name>
    <dbReference type="NCBI Taxonomy" id="158441"/>
    <lineage>
        <taxon>Eukaryota</taxon>
        <taxon>Metazoa</taxon>
        <taxon>Ecdysozoa</taxon>
        <taxon>Arthropoda</taxon>
        <taxon>Hexapoda</taxon>
        <taxon>Collembola</taxon>
        <taxon>Entomobryomorpha</taxon>
        <taxon>Isotomoidea</taxon>
        <taxon>Isotomidae</taxon>
        <taxon>Proisotominae</taxon>
        <taxon>Folsomia</taxon>
    </lineage>
</organism>
<dbReference type="Pfam" id="PF02170">
    <property type="entry name" value="PAZ"/>
    <property type="match status" value="1"/>
</dbReference>
<proteinExistence type="inferred from homology"/>
<dbReference type="InterPro" id="IPR014811">
    <property type="entry name" value="ArgoL1"/>
</dbReference>
<dbReference type="OrthoDB" id="445936at2759"/>
<dbReference type="EMBL" id="LNIX01000004">
    <property type="protein sequence ID" value="OXA56332.1"/>
    <property type="molecule type" value="Genomic_DNA"/>
</dbReference>
<dbReference type="PROSITE" id="PS50821">
    <property type="entry name" value="PAZ"/>
    <property type="match status" value="1"/>
</dbReference>
<dbReference type="InterPro" id="IPR036085">
    <property type="entry name" value="PAZ_dom_sf"/>
</dbReference>
<dbReference type="Gene3D" id="3.30.420.10">
    <property type="entry name" value="Ribonuclease H-like superfamily/Ribonuclease H"/>
    <property type="match status" value="1"/>
</dbReference>